<feature type="compositionally biased region" description="Polar residues" evidence="1">
    <location>
        <begin position="45"/>
        <end position="54"/>
    </location>
</feature>
<feature type="compositionally biased region" description="Pro residues" evidence="1">
    <location>
        <begin position="68"/>
        <end position="85"/>
    </location>
</feature>
<evidence type="ECO:0000313" key="3">
    <source>
        <dbReference type="Proteomes" id="UP001487740"/>
    </source>
</evidence>
<comment type="caution">
    <text evidence="2">The sequence shown here is derived from an EMBL/GenBank/DDBJ whole genome shotgun (WGS) entry which is preliminary data.</text>
</comment>
<evidence type="ECO:0000256" key="1">
    <source>
        <dbReference type="SAM" id="MobiDB-lite"/>
    </source>
</evidence>
<dbReference type="Proteomes" id="UP001487740">
    <property type="component" value="Unassembled WGS sequence"/>
</dbReference>
<dbReference type="EMBL" id="JARAKH010000029">
    <property type="protein sequence ID" value="KAK8388193.1"/>
    <property type="molecule type" value="Genomic_DNA"/>
</dbReference>
<accession>A0AAW0TLU4</accession>
<dbReference type="AlphaFoldDB" id="A0AAW0TLU4"/>
<keyword evidence="3" id="KW-1185">Reference proteome</keyword>
<gene>
    <name evidence="2" type="ORF">O3P69_020225</name>
</gene>
<proteinExistence type="predicted"/>
<reference evidence="2 3" key="1">
    <citation type="submission" date="2023-03" db="EMBL/GenBank/DDBJ databases">
        <title>High-quality genome of Scylla paramamosain provides insights in environmental adaptation.</title>
        <authorList>
            <person name="Zhang L."/>
        </authorList>
    </citation>
    <scope>NUCLEOTIDE SEQUENCE [LARGE SCALE GENOMIC DNA]</scope>
    <source>
        <strain evidence="2">LZ_2023a</strain>
        <tissue evidence="2">Muscle</tissue>
    </source>
</reference>
<name>A0AAW0TLU4_SCYPA</name>
<feature type="compositionally biased region" description="Basic and acidic residues" evidence="1">
    <location>
        <begin position="143"/>
        <end position="155"/>
    </location>
</feature>
<protein>
    <submittedName>
        <fullName evidence="2">Uncharacterized protein</fullName>
    </submittedName>
</protein>
<sequence length="155" mass="16640">MWNLTSFTSVAIAPSLHCEGSSLVAHSSPHRRVISGPSPECKSNPPCQHPNSPTHLEPLDTDTHGSPEPQPQPQPQQPPAPPSPALPHTYLEQTEDIITLHAKVSSSGNGAHARLKLYEKETKARKRQPIGRVSSTSPARSGGGREGHGDRGEKH</sequence>
<evidence type="ECO:0000313" key="2">
    <source>
        <dbReference type="EMBL" id="KAK8388193.1"/>
    </source>
</evidence>
<organism evidence="2 3">
    <name type="scientific">Scylla paramamosain</name>
    <name type="common">Mud crab</name>
    <dbReference type="NCBI Taxonomy" id="85552"/>
    <lineage>
        <taxon>Eukaryota</taxon>
        <taxon>Metazoa</taxon>
        <taxon>Ecdysozoa</taxon>
        <taxon>Arthropoda</taxon>
        <taxon>Crustacea</taxon>
        <taxon>Multicrustacea</taxon>
        <taxon>Malacostraca</taxon>
        <taxon>Eumalacostraca</taxon>
        <taxon>Eucarida</taxon>
        <taxon>Decapoda</taxon>
        <taxon>Pleocyemata</taxon>
        <taxon>Brachyura</taxon>
        <taxon>Eubrachyura</taxon>
        <taxon>Portunoidea</taxon>
        <taxon>Portunidae</taxon>
        <taxon>Portuninae</taxon>
        <taxon>Scylla</taxon>
    </lineage>
</organism>
<feature type="region of interest" description="Disordered" evidence="1">
    <location>
        <begin position="29"/>
        <end position="155"/>
    </location>
</feature>